<dbReference type="InterPro" id="IPR006034">
    <property type="entry name" value="Asparaginase/glutaminase-like"/>
</dbReference>
<organism evidence="5 6">
    <name type="scientific">Lepraria finkii</name>
    <dbReference type="NCBI Taxonomy" id="1340010"/>
    <lineage>
        <taxon>Eukaryota</taxon>
        <taxon>Fungi</taxon>
        <taxon>Dikarya</taxon>
        <taxon>Ascomycota</taxon>
        <taxon>Pezizomycotina</taxon>
        <taxon>Lecanoromycetes</taxon>
        <taxon>OSLEUM clade</taxon>
        <taxon>Lecanoromycetidae</taxon>
        <taxon>Lecanorales</taxon>
        <taxon>Lecanorineae</taxon>
        <taxon>Stereocaulaceae</taxon>
        <taxon>Lepraria</taxon>
    </lineage>
</organism>
<dbReference type="InterPro" id="IPR041725">
    <property type="entry name" value="L-asparaginase_I"/>
</dbReference>
<dbReference type="PANTHER" id="PTHR11707:SF28">
    <property type="entry name" value="60 KDA LYSOPHOSPHOLIPASE"/>
    <property type="match status" value="1"/>
</dbReference>
<evidence type="ECO:0000259" key="4">
    <source>
        <dbReference type="Pfam" id="PF17763"/>
    </source>
</evidence>
<keyword evidence="2" id="KW-0040">ANK repeat</keyword>
<evidence type="ECO:0000256" key="1">
    <source>
        <dbReference type="ARBA" id="ARBA00012920"/>
    </source>
</evidence>
<dbReference type="PRINTS" id="PR00139">
    <property type="entry name" value="ASNGLNASE"/>
</dbReference>
<dbReference type="InterPro" id="IPR037152">
    <property type="entry name" value="L-asparaginase_N_sf"/>
</dbReference>
<dbReference type="Gene3D" id="3.40.50.1170">
    <property type="entry name" value="L-asparaginase, N-terminal domain"/>
    <property type="match status" value="1"/>
</dbReference>
<dbReference type="InterPro" id="IPR040919">
    <property type="entry name" value="Asparaginase_C"/>
</dbReference>
<dbReference type="SUPFAM" id="SSF48403">
    <property type="entry name" value="Ankyrin repeat"/>
    <property type="match status" value="1"/>
</dbReference>
<evidence type="ECO:0000313" key="6">
    <source>
        <dbReference type="Proteomes" id="UP001590951"/>
    </source>
</evidence>
<dbReference type="PANTHER" id="PTHR11707">
    <property type="entry name" value="L-ASPARAGINASE"/>
    <property type="match status" value="1"/>
</dbReference>
<feature type="repeat" description="ANK" evidence="2">
    <location>
        <begin position="436"/>
        <end position="468"/>
    </location>
</feature>
<accession>A0ABR4BEI3</accession>
<dbReference type="Pfam" id="PF00710">
    <property type="entry name" value="Asparaginase"/>
    <property type="match status" value="1"/>
</dbReference>
<dbReference type="InterPro" id="IPR027474">
    <property type="entry name" value="L-asparaginase_N"/>
</dbReference>
<dbReference type="CDD" id="cd08963">
    <property type="entry name" value="L-asparaginase_I"/>
    <property type="match status" value="1"/>
</dbReference>
<comment type="caution">
    <text evidence="5">The sequence shown here is derived from an EMBL/GenBank/DDBJ whole genome shotgun (WGS) entry which is preliminary data.</text>
</comment>
<dbReference type="PROSITE" id="PS50088">
    <property type="entry name" value="ANK_REPEAT"/>
    <property type="match status" value="2"/>
</dbReference>
<name>A0ABR4BEI3_9LECA</name>
<dbReference type="SFLD" id="SFLDS00057">
    <property type="entry name" value="Glutaminase/Asparaginase"/>
    <property type="match status" value="1"/>
</dbReference>
<dbReference type="SMART" id="SM00870">
    <property type="entry name" value="Asparaginase"/>
    <property type="match status" value="1"/>
</dbReference>
<dbReference type="Gene3D" id="3.40.50.40">
    <property type="match status" value="1"/>
</dbReference>
<dbReference type="PIRSF" id="PIRSF500176">
    <property type="entry name" value="L_ASNase"/>
    <property type="match status" value="1"/>
</dbReference>
<gene>
    <name evidence="5" type="ORF">ABVK25_004239</name>
</gene>
<sequence>MEQRSETTPAPESRVLIIMTGGTVCMTKSPNGFVPARTEQPHRSYRTPISAYQKHVRYAVFEFEELLDSSSINADGWTHIAQTIYRNYRLFDAFVILHGTDSLAYTCSALSFMLQNLGKPVILTGSQAPMLELQNDAEGNLLNSPILAGHFMIPEVCLFFNTSLFRGNRTTKVSASDFAAFASPNLPPLATISSQKTHVSWELIHRPTNLKPFSIQTNRATGDVACLRIFPGIKPEMVEAVLKLDGLKGLVLETFGAGNAPGGPDGALTKVFADAVKRGIVIVNVTQCMTGTVSPLYEPAMLLKRAGVIPGHDLTSEAALAKLSYLLALELSTEEVTNQMSISLRGEFTEQTSMVFEHPHGVLSSSITNRTSLSYAISKGNVEVVRDLLKGDVGWLLNGADYSGNTPLHIASTASSLEILRLLLSHGASVHLRNNASRTPLFLAANAGLIDYVKLLKQSGAHLHAEELAAARRHAQASPMVWHAAGILPQYDGFGRFVQDLPPSPTMAEGRCTLSSSL</sequence>
<dbReference type="SMART" id="SM00248">
    <property type="entry name" value="ANK"/>
    <property type="match status" value="3"/>
</dbReference>
<dbReference type="PIRSF" id="PIRSF001220">
    <property type="entry name" value="L-ASNase_gatD"/>
    <property type="match status" value="1"/>
</dbReference>
<dbReference type="Pfam" id="PF17763">
    <property type="entry name" value="Asparaginase_C"/>
    <property type="match status" value="1"/>
</dbReference>
<proteinExistence type="predicted"/>
<dbReference type="InterPro" id="IPR027473">
    <property type="entry name" value="L-asparaginase_C"/>
</dbReference>
<dbReference type="Gene3D" id="1.25.40.20">
    <property type="entry name" value="Ankyrin repeat-containing domain"/>
    <property type="match status" value="1"/>
</dbReference>
<keyword evidence="6" id="KW-1185">Reference proteome</keyword>
<dbReference type="EC" id="3.5.1.1" evidence="1"/>
<feature type="domain" description="Asparaginase/glutaminase C-terminal" evidence="4">
    <location>
        <begin position="223"/>
        <end position="340"/>
    </location>
</feature>
<dbReference type="PROSITE" id="PS50297">
    <property type="entry name" value="ANK_REP_REGION"/>
    <property type="match status" value="2"/>
</dbReference>
<dbReference type="InterPro" id="IPR036770">
    <property type="entry name" value="Ankyrin_rpt-contain_sf"/>
</dbReference>
<dbReference type="PROSITE" id="PS51732">
    <property type="entry name" value="ASN_GLN_ASE_3"/>
    <property type="match status" value="1"/>
</dbReference>
<dbReference type="Pfam" id="PF12796">
    <property type="entry name" value="Ank_2"/>
    <property type="match status" value="1"/>
</dbReference>
<dbReference type="SUPFAM" id="SSF53774">
    <property type="entry name" value="Glutaminase/Asparaginase"/>
    <property type="match status" value="1"/>
</dbReference>
<evidence type="ECO:0000259" key="3">
    <source>
        <dbReference type="Pfam" id="PF00710"/>
    </source>
</evidence>
<feature type="repeat" description="ANK" evidence="2">
    <location>
        <begin position="403"/>
        <end position="435"/>
    </location>
</feature>
<evidence type="ECO:0000256" key="2">
    <source>
        <dbReference type="PROSITE-ProRule" id="PRU00023"/>
    </source>
</evidence>
<dbReference type="EMBL" id="JBHFEH010000011">
    <property type="protein sequence ID" value="KAL2055431.1"/>
    <property type="molecule type" value="Genomic_DNA"/>
</dbReference>
<evidence type="ECO:0000313" key="5">
    <source>
        <dbReference type="EMBL" id="KAL2055431.1"/>
    </source>
</evidence>
<dbReference type="InterPro" id="IPR036152">
    <property type="entry name" value="Asp/glu_Ase-like_sf"/>
</dbReference>
<feature type="domain" description="L-asparaginase N-terminal" evidence="3">
    <location>
        <begin position="14"/>
        <end position="203"/>
    </location>
</feature>
<protein>
    <recommendedName>
        <fullName evidence="1">asparaginase</fullName>
        <ecNumber evidence="1">3.5.1.1</ecNumber>
    </recommendedName>
</protein>
<dbReference type="InterPro" id="IPR002110">
    <property type="entry name" value="Ankyrin_rpt"/>
</dbReference>
<reference evidence="5 6" key="1">
    <citation type="submission" date="2024-09" db="EMBL/GenBank/DDBJ databases">
        <title>Rethinking Asexuality: The Enigmatic Case of Functional Sexual Genes in Lepraria (Stereocaulaceae).</title>
        <authorList>
            <person name="Doellman M."/>
            <person name="Sun Y."/>
            <person name="Barcenas-Pena A."/>
            <person name="Lumbsch H.T."/>
            <person name="Grewe F."/>
        </authorList>
    </citation>
    <scope>NUCLEOTIDE SEQUENCE [LARGE SCALE GENOMIC DNA]</scope>
    <source>
        <strain evidence="5 6">Grewe 0041</strain>
    </source>
</reference>
<dbReference type="Proteomes" id="UP001590951">
    <property type="component" value="Unassembled WGS sequence"/>
</dbReference>